<protein>
    <submittedName>
        <fullName evidence="2">GNAT family N-acetyltransferase</fullName>
    </submittedName>
</protein>
<gene>
    <name evidence="2" type="ORF">DJ019_10195</name>
</gene>
<dbReference type="InterPro" id="IPR000182">
    <property type="entry name" value="GNAT_dom"/>
</dbReference>
<name>A0A328BIW2_9CAUL</name>
<evidence type="ECO:0000313" key="2">
    <source>
        <dbReference type="EMBL" id="RAK66595.1"/>
    </source>
</evidence>
<comment type="caution">
    <text evidence="2">The sequence shown here is derived from an EMBL/GenBank/DDBJ whole genome shotgun (WGS) entry which is preliminary data.</text>
</comment>
<dbReference type="Proteomes" id="UP000249524">
    <property type="component" value="Unassembled WGS sequence"/>
</dbReference>
<keyword evidence="2" id="KW-0808">Transferase</keyword>
<dbReference type="InterPro" id="IPR016181">
    <property type="entry name" value="Acyl_CoA_acyltransferase"/>
</dbReference>
<organism evidence="2 3">
    <name type="scientific">Phenylobacterium kunshanense</name>
    <dbReference type="NCBI Taxonomy" id="1445034"/>
    <lineage>
        <taxon>Bacteria</taxon>
        <taxon>Pseudomonadati</taxon>
        <taxon>Pseudomonadota</taxon>
        <taxon>Alphaproteobacteria</taxon>
        <taxon>Caulobacterales</taxon>
        <taxon>Caulobacteraceae</taxon>
        <taxon>Phenylobacterium</taxon>
    </lineage>
</organism>
<reference evidence="2 3" key="1">
    <citation type="submission" date="2018-05" db="EMBL/GenBank/DDBJ databases">
        <authorList>
            <person name="Lanie J.A."/>
            <person name="Ng W.-L."/>
            <person name="Kazmierczak K.M."/>
            <person name="Andrzejewski T.M."/>
            <person name="Davidsen T.M."/>
            <person name="Wayne K.J."/>
            <person name="Tettelin H."/>
            <person name="Glass J.I."/>
            <person name="Rusch D."/>
            <person name="Podicherti R."/>
            <person name="Tsui H.-C.T."/>
            <person name="Winkler M.E."/>
        </authorList>
    </citation>
    <scope>NUCLEOTIDE SEQUENCE [LARGE SCALE GENOMIC DNA]</scope>
    <source>
        <strain evidence="2 3">BUT-10</strain>
    </source>
</reference>
<dbReference type="EMBL" id="QFYS01000003">
    <property type="protein sequence ID" value="RAK66595.1"/>
    <property type="molecule type" value="Genomic_DNA"/>
</dbReference>
<dbReference type="AlphaFoldDB" id="A0A328BIW2"/>
<evidence type="ECO:0000259" key="1">
    <source>
        <dbReference type="PROSITE" id="PS51186"/>
    </source>
</evidence>
<evidence type="ECO:0000313" key="3">
    <source>
        <dbReference type="Proteomes" id="UP000249524"/>
    </source>
</evidence>
<accession>A0A328BIW2</accession>
<dbReference type="GO" id="GO:0016747">
    <property type="term" value="F:acyltransferase activity, transferring groups other than amino-acyl groups"/>
    <property type="evidence" value="ECO:0007669"/>
    <property type="project" value="InterPro"/>
</dbReference>
<dbReference type="CDD" id="cd04301">
    <property type="entry name" value="NAT_SF"/>
    <property type="match status" value="1"/>
</dbReference>
<feature type="domain" description="N-acetyltransferase" evidence="1">
    <location>
        <begin position="1"/>
        <end position="150"/>
    </location>
</feature>
<dbReference type="OrthoDB" id="9797178at2"/>
<dbReference type="PROSITE" id="PS51186">
    <property type="entry name" value="GNAT"/>
    <property type="match status" value="1"/>
</dbReference>
<dbReference type="RefSeq" id="WP_111275903.1">
    <property type="nucleotide sequence ID" value="NZ_QFYS01000003.1"/>
</dbReference>
<proteinExistence type="predicted"/>
<dbReference type="SUPFAM" id="SSF55729">
    <property type="entry name" value="Acyl-CoA N-acyltransferases (Nat)"/>
    <property type="match status" value="1"/>
</dbReference>
<keyword evidence="3" id="KW-1185">Reference proteome</keyword>
<dbReference type="Pfam" id="PF13527">
    <property type="entry name" value="Acetyltransf_9"/>
    <property type="match status" value="1"/>
</dbReference>
<sequence>MQIRQERPGDATFIRALTDAAFKDMPFSDQTEAKVVDALRAAGVLTLSLVATEGGDVIGHVAFSPVTINGRAGDWYGLGPVSVWPDRQRAGVGQALIRDGLDRLRSMGAGGCVLLGAPAYYHRFGFESDPDLYTPDAPPGAFQRLSFNGSRPTGEVRFHPAFDVQ</sequence>
<dbReference type="Gene3D" id="3.40.630.30">
    <property type="match status" value="1"/>
</dbReference>